<gene>
    <name evidence="3" type="ORF">GCM10010218_49920</name>
</gene>
<dbReference type="Proteomes" id="UP000638313">
    <property type="component" value="Unassembled WGS sequence"/>
</dbReference>
<protein>
    <recommendedName>
        <fullName evidence="2">Histidine kinase/HSP90-like ATPase domain-containing protein</fullName>
    </recommendedName>
</protein>
<organism evidence="3 4">
    <name type="scientific">Streptomyces mashuensis</name>
    <dbReference type="NCBI Taxonomy" id="33904"/>
    <lineage>
        <taxon>Bacteria</taxon>
        <taxon>Bacillati</taxon>
        <taxon>Actinomycetota</taxon>
        <taxon>Actinomycetes</taxon>
        <taxon>Kitasatosporales</taxon>
        <taxon>Streptomycetaceae</taxon>
        <taxon>Streptomyces</taxon>
    </lineage>
</organism>
<dbReference type="InterPro" id="IPR036890">
    <property type="entry name" value="HATPase_C_sf"/>
</dbReference>
<reference evidence="3" key="2">
    <citation type="submission" date="2020-09" db="EMBL/GenBank/DDBJ databases">
        <authorList>
            <person name="Sun Q."/>
            <person name="Ohkuma M."/>
        </authorList>
    </citation>
    <scope>NUCLEOTIDE SEQUENCE</scope>
    <source>
        <strain evidence="3">JCM 4059</strain>
    </source>
</reference>
<dbReference type="GO" id="GO:0004674">
    <property type="term" value="F:protein serine/threonine kinase activity"/>
    <property type="evidence" value="ECO:0007669"/>
    <property type="project" value="UniProtKB-KW"/>
</dbReference>
<reference evidence="3" key="1">
    <citation type="journal article" date="2014" name="Int. J. Syst. Evol. Microbiol.">
        <title>Complete genome sequence of Corynebacterium casei LMG S-19264T (=DSM 44701T), isolated from a smear-ripened cheese.</title>
        <authorList>
            <consortium name="US DOE Joint Genome Institute (JGI-PGF)"/>
            <person name="Walter F."/>
            <person name="Albersmeier A."/>
            <person name="Kalinowski J."/>
            <person name="Ruckert C."/>
        </authorList>
    </citation>
    <scope>NUCLEOTIDE SEQUENCE</scope>
    <source>
        <strain evidence="3">JCM 4059</strain>
    </source>
</reference>
<name>A0A919B6S4_9ACTN</name>
<dbReference type="InterPro" id="IPR003594">
    <property type="entry name" value="HATPase_dom"/>
</dbReference>
<keyword evidence="4" id="KW-1185">Reference proteome</keyword>
<proteinExistence type="predicted"/>
<evidence type="ECO:0000259" key="2">
    <source>
        <dbReference type="Pfam" id="PF13581"/>
    </source>
</evidence>
<dbReference type="CDD" id="cd16936">
    <property type="entry name" value="HATPase_RsbW-like"/>
    <property type="match status" value="1"/>
</dbReference>
<sequence length="157" mass="16898">MVSTVADERAPAIPGFYLTERPGGFAVHMHSSAEHLRRVRHMTRRALCEAGVAAEVTETAQLVASELIGNAVAWCGPFVPLVVEVVAEPVAVSVKVHDPDAEHLPRRCAAPMDDPGAESGRGLALLDLLAPGWHTVITPVGKQIRCRVPYRRGRARA</sequence>
<keyword evidence="1" id="KW-0418">Kinase</keyword>
<evidence type="ECO:0000313" key="3">
    <source>
        <dbReference type="EMBL" id="GHF62467.1"/>
    </source>
</evidence>
<dbReference type="PANTHER" id="PTHR35526">
    <property type="entry name" value="ANTI-SIGMA-F FACTOR RSBW-RELATED"/>
    <property type="match status" value="1"/>
</dbReference>
<evidence type="ECO:0000313" key="4">
    <source>
        <dbReference type="Proteomes" id="UP000638313"/>
    </source>
</evidence>
<comment type="caution">
    <text evidence="3">The sequence shown here is derived from an EMBL/GenBank/DDBJ whole genome shotgun (WGS) entry which is preliminary data.</text>
</comment>
<dbReference type="RefSeq" id="WP_190131948.1">
    <property type="nucleotide sequence ID" value="NZ_BNBD01000012.1"/>
</dbReference>
<keyword evidence="1" id="KW-0808">Transferase</keyword>
<dbReference type="EMBL" id="BNBD01000012">
    <property type="protein sequence ID" value="GHF62467.1"/>
    <property type="molecule type" value="Genomic_DNA"/>
</dbReference>
<dbReference type="Pfam" id="PF13581">
    <property type="entry name" value="HATPase_c_2"/>
    <property type="match status" value="1"/>
</dbReference>
<evidence type="ECO:0000256" key="1">
    <source>
        <dbReference type="ARBA" id="ARBA00022527"/>
    </source>
</evidence>
<feature type="domain" description="Histidine kinase/HSP90-like ATPase" evidence="2">
    <location>
        <begin position="31"/>
        <end position="131"/>
    </location>
</feature>
<accession>A0A919B6S4</accession>
<keyword evidence="1" id="KW-0723">Serine/threonine-protein kinase</keyword>
<dbReference type="PANTHER" id="PTHR35526:SF3">
    <property type="entry name" value="ANTI-SIGMA-F FACTOR RSBW"/>
    <property type="match status" value="1"/>
</dbReference>
<dbReference type="AlphaFoldDB" id="A0A919B6S4"/>
<dbReference type="InterPro" id="IPR050267">
    <property type="entry name" value="Anti-sigma-factor_SerPK"/>
</dbReference>
<dbReference type="Gene3D" id="3.30.565.10">
    <property type="entry name" value="Histidine kinase-like ATPase, C-terminal domain"/>
    <property type="match status" value="1"/>
</dbReference>